<feature type="compositionally biased region" description="Basic and acidic residues" evidence="1">
    <location>
        <begin position="1073"/>
        <end position="1084"/>
    </location>
</feature>
<reference evidence="2" key="3">
    <citation type="submission" date="2025-09" db="UniProtKB">
        <authorList>
            <consortium name="Ensembl"/>
        </authorList>
    </citation>
    <scope>IDENTIFICATION</scope>
</reference>
<sequence>MSPRFHEGPDFNPPSRDVGLRGSSEGVLRPPPTGQGLGELGGSLSALPRAGDLLSEPSLGSESSWSLSQSFEWTFPSRGARLPAFPPRSPIRETPDSGLSEEGESDGEAAAPGPPKDSRAEGPGSQQAEGAPCPGGPVAQREAEGSAEEEEREAEQDAPMCHSPLRVTEPGQQPAEPESPTQPSLTTTAPLDPAPPDPAAPADSAWAGDGPKSLQCPGGPGQAEKPSQEPDPHTDPGWLTELLESPGVHGSPENLLGWSRKDLCSEFGIGHPRQDSTFDWSHPGASRERDWPAETKQDQEFGTKSSWDSNHSDKDSTARESWSGDYRAAELMGDTKLGCSDWSQSLGTGKSCPRDPDFSASTAEWGQGYGSTEELGSRRASWGSGLGTGHDRQLDKEPRSGQPTWAGRYSDRDTEMKDRELTPDWASKYSSQDAGSKDENLTLGWAGRSSTGDSPDKELSPSRPACDRRYNTRDMESQDREFSPSRPAWTGEIRDMESQDREFSPSRPAWTGEYRETESQDQEFSPSRPAWDDRSSTKEMESQDQEFSPSRPAWDDRSSSRDMESQDQEFSPSRPAWDDRSSSRDMESQDQEFSPSRPAWDDRSSSRDMESQDQEFSPSRAAWDDRSSCKDMESQDREFSPSRPAWDDRSSSRDMESQDQEFSPSRPAWDDRSSSRDMESQDQEFSPRRPAWDDRSSSRDMESQDQEFSPRRPAWDDRSSTKEMESQDREFSPSRLAEAGECSTRDLETQDEFSPSRPAWDDRSSTRNMETQDSEFTSSRAAGDCRHSTGNTETQNGEFSPSRSIWDDRSSTRDVEAQDRELSPSGAARDGQHSSVTPMEEEQEQVPARLSWPGEGIGQTRLVRVGEQDVPSSHRPEPPALGPTWRSAHQQEHHSSGSRDWAEELGAAECQSQFGVIGTERVPDPCSAGALDGSMSRVLPQPRAGLHRDLSLDMGDARWSQDLDSWSVEHQDAEARRQEWASAFSARCAARSRDLGAGEQSMGGDTGAEHGSAPSPSMGDIAADCPAVEPPRSESPSHSEEERHPSEPAAGPQSPTVPPLLPEAASGIPMDAGSKEQPSDHPDGESSLSWGEQRLSLTTPQPEGSLEQEFPLLEDTELLDSSVFRCKASLGRKRQHRAPSLRPTTTEGESWIFRDSTEPRPAPAASSDEEAAEEPRSRRMRGSSSGRGVKVPLFPGLSASAIKAKLRGRNRSAEEGTSSGDSKGTPPKDPHVQRSKSCKIPGMSGKPPALPPKPEKSSGSEASPPHWLQALKLKRKKP</sequence>
<protein>
    <submittedName>
        <fullName evidence="2">Uncharacterized protein</fullName>
    </submittedName>
</protein>
<feature type="compositionally biased region" description="Basic and acidic residues" evidence="1">
    <location>
        <begin position="1031"/>
        <end position="1046"/>
    </location>
</feature>
<name>A0A8C3N3Z3_GEOPR</name>
<dbReference type="AlphaFoldDB" id="A0A8C3N3Z3"/>
<feature type="compositionally biased region" description="Basic and acidic residues" evidence="1">
    <location>
        <begin position="553"/>
        <end position="564"/>
    </location>
</feature>
<dbReference type="InterPro" id="IPR032764">
    <property type="entry name" value="Tankyrase-bd_C"/>
</dbReference>
<feature type="compositionally biased region" description="Basic and acidic residues" evidence="1">
    <location>
        <begin position="599"/>
        <end position="610"/>
    </location>
</feature>
<feature type="compositionally biased region" description="Basic and acidic residues" evidence="1">
    <location>
        <begin position="889"/>
        <end position="902"/>
    </location>
</feature>
<dbReference type="Ensembl" id="ENSCPVT00000014104.2">
    <property type="protein sequence ID" value="ENSCPVP00000013496.2"/>
    <property type="gene ID" value="ENSCPVG00000009802.2"/>
</dbReference>
<dbReference type="GO" id="GO:0071479">
    <property type="term" value="P:cellular response to ionizing radiation"/>
    <property type="evidence" value="ECO:0007669"/>
    <property type="project" value="TreeGrafter"/>
</dbReference>
<feature type="compositionally biased region" description="Basic and acidic residues" evidence="1">
    <location>
        <begin position="389"/>
        <end position="399"/>
    </location>
</feature>
<feature type="compositionally biased region" description="Basic and acidic residues" evidence="1">
    <location>
        <begin position="668"/>
        <end position="732"/>
    </location>
</feature>
<keyword evidence="3" id="KW-1185">Reference proteome</keyword>
<feature type="compositionally biased region" description="Basic residues" evidence="1">
    <location>
        <begin position="1130"/>
        <end position="1139"/>
    </location>
</feature>
<feature type="compositionally biased region" description="Low complexity" evidence="1">
    <location>
        <begin position="42"/>
        <end position="72"/>
    </location>
</feature>
<feature type="compositionally biased region" description="Polar residues" evidence="1">
    <location>
        <begin position="788"/>
        <end position="803"/>
    </location>
</feature>
<reference evidence="2" key="1">
    <citation type="submission" date="2020-02" db="EMBL/GenBank/DDBJ databases">
        <authorList>
            <person name="Enbody D E."/>
            <person name="Pettersson E M."/>
        </authorList>
    </citation>
    <scope>NUCLEOTIDE SEQUENCE [LARGE SCALE GENOMIC DNA]</scope>
</reference>
<feature type="compositionally biased region" description="Acidic residues" evidence="1">
    <location>
        <begin position="145"/>
        <end position="156"/>
    </location>
</feature>
<dbReference type="GO" id="GO:0000792">
    <property type="term" value="C:heterochromatin"/>
    <property type="evidence" value="ECO:0007669"/>
    <property type="project" value="TreeGrafter"/>
</dbReference>
<dbReference type="GO" id="GO:0005634">
    <property type="term" value="C:nucleus"/>
    <property type="evidence" value="ECO:0007669"/>
    <property type="project" value="TreeGrafter"/>
</dbReference>
<dbReference type="SMART" id="SM01319">
    <property type="entry name" value="Tankyrase_bdg_C"/>
    <property type="match status" value="1"/>
</dbReference>
<proteinExistence type="predicted"/>
<feature type="compositionally biased region" description="Basic and acidic residues" evidence="1">
    <location>
        <begin position="454"/>
        <end position="483"/>
    </location>
</feature>
<feature type="compositionally biased region" description="Basic and acidic residues" evidence="1">
    <location>
        <begin position="530"/>
        <end position="541"/>
    </location>
</feature>
<accession>A0A8U8BDD2</accession>
<feature type="compositionally biased region" description="Polar residues" evidence="1">
    <location>
        <begin position="766"/>
        <end position="780"/>
    </location>
</feature>
<feature type="compositionally biased region" description="Basic and acidic residues" evidence="1">
    <location>
        <begin position="622"/>
        <end position="656"/>
    </location>
</feature>
<feature type="compositionally biased region" description="Basic and acidic residues" evidence="1">
    <location>
        <begin position="864"/>
        <end position="877"/>
    </location>
</feature>
<evidence type="ECO:0000313" key="2">
    <source>
        <dbReference type="Ensembl" id="ENSCPVP00000013496.2"/>
    </source>
</evidence>
<feature type="compositionally biased region" description="Basic and acidic residues" evidence="1">
    <location>
        <begin position="409"/>
        <end position="422"/>
    </location>
</feature>
<evidence type="ECO:0000256" key="1">
    <source>
        <dbReference type="SAM" id="MobiDB-lite"/>
    </source>
</evidence>
<feature type="region of interest" description="Disordered" evidence="1">
    <location>
        <begin position="1"/>
        <end position="323"/>
    </location>
</feature>
<dbReference type="GO" id="GO:0006302">
    <property type="term" value="P:double-strand break repair"/>
    <property type="evidence" value="ECO:0007669"/>
    <property type="project" value="TreeGrafter"/>
</dbReference>
<feature type="compositionally biased region" description="Basic and acidic residues" evidence="1">
    <location>
        <begin position="285"/>
        <end position="301"/>
    </location>
</feature>
<feature type="region of interest" description="Disordered" evidence="1">
    <location>
        <begin position="1128"/>
        <end position="1278"/>
    </location>
</feature>
<feature type="compositionally biased region" description="Basic and acidic residues" evidence="1">
    <location>
        <begin position="576"/>
        <end position="587"/>
    </location>
</feature>
<feature type="compositionally biased region" description="Basic and acidic residues" evidence="1">
    <location>
        <begin position="492"/>
        <end position="504"/>
    </location>
</feature>
<feature type="region of interest" description="Disordered" evidence="1">
    <location>
        <begin position="992"/>
        <end position="1108"/>
    </location>
</feature>
<accession>A0A8C3N3Z3</accession>
<dbReference type="Pfam" id="PF15327">
    <property type="entry name" value="Tankyrase_bdg_C"/>
    <property type="match status" value="1"/>
</dbReference>
<dbReference type="Proteomes" id="UP000694382">
    <property type="component" value="Chromosome 5"/>
</dbReference>
<feature type="compositionally biased region" description="Polar residues" evidence="1">
    <location>
        <begin position="1086"/>
        <end position="1102"/>
    </location>
</feature>
<feature type="region of interest" description="Disordered" evidence="1">
    <location>
        <begin position="337"/>
        <end position="903"/>
    </location>
</feature>
<reference evidence="2" key="2">
    <citation type="submission" date="2025-08" db="UniProtKB">
        <authorList>
            <consortium name="Ensembl"/>
        </authorList>
    </citation>
    <scope>IDENTIFICATION</scope>
</reference>
<dbReference type="InterPro" id="IPR040006">
    <property type="entry name" value="TNKS1BP1-like"/>
</dbReference>
<evidence type="ECO:0000313" key="3">
    <source>
        <dbReference type="Proteomes" id="UP000694382"/>
    </source>
</evidence>
<organism evidence="2 3">
    <name type="scientific">Geospiza parvula</name>
    <name type="common">Small tree-finch</name>
    <name type="synonym">Camarhynchus parvulus</name>
    <dbReference type="NCBI Taxonomy" id="87175"/>
    <lineage>
        <taxon>Eukaryota</taxon>
        <taxon>Metazoa</taxon>
        <taxon>Chordata</taxon>
        <taxon>Craniata</taxon>
        <taxon>Vertebrata</taxon>
        <taxon>Euteleostomi</taxon>
        <taxon>Archelosauria</taxon>
        <taxon>Archosauria</taxon>
        <taxon>Dinosauria</taxon>
        <taxon>Saurischia</taxon>
        <taxon>Theropoda</taxon>
        <taxon>Coelurosauria</taxon>
        <taxon>Aves</taxon>
        <taxon>Neognathae</taxon>
        <taxon>Neoaves</taxon>
        <taxon>Telluraves</taxon>
        <taxon>Australaves</taxon>
        <taxon>Passeriformes</taxon>
        <taxon>Thraupidae</taxon>
        <taxon>Camarhynchus</taxon>
    </lineage>
</organism>
<dbReference type="PANTHER" id="PTHR22042:SF2">
    <property type="entry name" value="182 KDA TANKYRASE-1-BINDING PROTEIN"/>
    <property type="match status" value="1"/>
</dbReference>
<dbReference type="PANTHER" id="PTHR22042">
    <property type="entry name" value="TANKYRASE 1 BINDING PROTEIN"/>
    <property type="match status" value="1"/>
</dbReference>
<feature type="compositionally biased region" description="Basic and acidic residues" evidence="1">
    <location>
        <begin position="805"/>
        <end position="822"/>
    </location>
</feature>